<proteinExistence type="predicted"/>
<dbReference type="EMBL" id="JBEXAC010000001">
    <property type="protein sequence ID" value="MET6998228.1"/>
    <property type="molecule type" value="Genomic_DNA"/>
</dbReference>
<dbReference type="GO" id="GO:0016787">
    <property type="term" value="F:hydrolase activity"/>
    <property type="evidence" value="ECO:0007669"/>
    <property type="project" value="UniProtKB-KW"/>
</dbReference>
<keyword evidence="1" id="KW-0378">Hydrolase</keyword>
<dbReference type="EC" id="3.5.-.-" evidence="1"/>
<dbReference type="InterPro" id="IPR037175">
    <property type="entry name" value="KFase_sf"/>
</dbReference>
<sequence>MQLIDLSHPLEHGQQTFPSDPKLSIIPHGNTQTLKYNITQISIGSHQGTHLDAMYHFLDDGKTIDQMPLDWFYGPTHLLRIPKKANEEITVEDFMPYEAQLLPAAKIIFETGWHKHFGKDYFFSDFPSLTQEAAKFLVSKKIRLLGMDMPTPGKDWYELHHILLPAEIVVVESLANLDKVPDQFTFMGFPLNFKGRDGSPIRAIARVDS</sequence>
<dbReference type="Pfam" id="PF04199">
    <property type="entry name" value="Cyclase"/>
    <property type="match status" value="1"/>
</dbReference>
<evidence type="ECO:0000313" key="2">
    <source>
        <dbReference type="Proteomes" id="UP001549749"/>
    </source>
</evidence>
<keyword evidence="2" id="KW-1185">Reference proteome</keyword>
<gene>
    <name evidence="1" type="ORF">ABR189_12655</name>
</gene>
<reference evidence="1 2" key="1">
    <citation type="submission" date="2024-06" db="EMBL/GenBank/DDBJ databases">
        <title>Chitinophaga defluvii sp. nov., isolated from municipal sewage.</title>
        <authorList>
            <person name="Zhang L."/>
        </authorList>
    </citation>
    <scope>NUCLEOTIDE SEQUENCE [LARGE SCALE GENOMIC DNA]</scope>
    <source>
        <strain evidence="1 2">H8</strain>
    </source>
</reference>
<dbReference type="Gene3D" id="3.50.30.50">
    <property type="entry name" value="Putative cyclase"/>
    <property type="match status" value="1"/>
</dbReference>
<dbReference type="Proteomes" id="UP001549749">
    <property type="component" value="Unassembled WGS sequence"/>
</dbReference>
<accession>A0ABV2T5E9</accession>
<name>A0ABV2T5E9_9BACT</name>
<dbReference type="SUPFAM" id="SSF102198">
    <property type="entry name" value="Putative cyclase"/>
    <property type="match status" value="1"/>
</dbReference>
<comment type="caution">
    <text evidence="1">The sequence shown here is derived from an EMBL/GenBank/DDBJ whole genome shotgun (WGS) entry which is preliminary data.</text>
</comment>
<organism evidence="1 2">
    <name type="scientific">Chitinophaga defluvii</name>
    <dbReference type="NCBI Taxonomy" id="3163343"/>
    <lineage>
        <taxon>Bacteria</taxon>
        <taxon>Pseudomonadati</taxon>
        <taxon>Bacteroidota</taxon>
        <taxon>Chitinophagia</taxon>
        <taxon>Chitinophagales</taxon>
        <taxon>Chitinophagaceae</taxon>
        <taxon>Chitinophaga</taxon>
    </lineage>
</organism>
<dbReference type="RefSeq" id="WP_354660863.1">
    <property type="nucleotide sequence ID" value="NZ_JBEXAC010000001.1"/>
</dbReference>
<dbReference type="InterPro" id="IPR007325">
    <property type="entry name" value="KFase/CYL"/>
</dbReference>
<dbReference type="PANTHER" id="PTHR31118:SF12">
    <property type="entry name" value="CYCLASE-LIKE PROTEIN 2"/>
    <property type="match status" value="1"/>
</dbReference>
<evidence type="ECO:0000313" key="1">
    <source>
        <dbReference type="EMBL" id="MET6998228.1"/>
    </source>
</evidence>
<protein>
    <submittedName>
        <fullName evidence="1">Cyclase family protein</fullName>
        <ecNumber evidence="1">3.5.-.-</ecNumber>
    </submittedName>
</protein>
<dbReference type="PANTHER" id="PTHR31118">
    <property type="entry name" value="CYCLASE-LIKE PROTEIN 2"/>
    <property type="match status" value="1"/>
</dbReference>